<evidence type="ECO:0000256" key="8">
    <source>
        <dbReference type="ARBA" id="ARBA00023242"/>
    </source>
</evidence>
<keyword evidence="13" id="KW-1185">Reference proteome</keyword>
<dbReference type="RefSeq" id="XP_016209091.1">
    <property type="nucleotide sequence ID" value="XM_016363077.1"/>
</dbReference>
<dbReference type="STRING" id="253628.A0A0D1YEQ3"/>
<dbReference type="Pfam" id="PF00929">
    <property type="entry name" value="RNase_T"/>
    <property type="match status" value="1"/>
</dbReference>
<dbReference type="InterPro" id="IPR036397">
    <property type="entry name" value="RNaseH_sf"/>
</dbReference>
<proteinExistence type="inferred from homology"/>
<evidence type="ECO:0000313" key="13">
    <source>
        <dbReference type="Proteomes" id="UP000053259"/>
    </source>
</evidence>
<evidence type="ECO:0000313" key="12">
    <source>
        <dbReference type="EMBL" id="KIV99221.1"/>
    </source>
</evidence>
<comment type="similarity">
    <text evidence="2">Belongs to the REXO4 family.</text>
</comment>
<dbReference type="HOGENOM" id="CLU_022453_2_1_1"/>
<gene>
    <name evidence="12" type="ORF">PV09_09085</name>
</gene>
<feature type="domain" description="Exonuclease" evidence="11">
    <location>
        <begin position="137"/>
        <end position="299"/>
    </location>
</feature>
<dbReference type="GeneID" id="27317058"/>
<evidence type="ECO:0000256" key="1">
    <source>
        <dbReference type="ARBA" id="ARBA00004123"/>
    </source>
</evidence>
<keyword evidence="5" id="KW-0540">Nuclease</keyword>
<evidence type="ECO:0000256" key="9">
    <source>
        <dbReference type="ARBA" id="ARBA00025599"/>
    </source>
</evidence>
<dbReference type="Gene3D" id="3.30.420.10">
    <property type="entry name" value="Ribonuclease H-like superfamily/Ribonuclease H"/>
    <property type="match status" value="1"/>
</dbReference>
<dbReference type="GO" id="GO:0003676">
    <property type="term" value="F:nucleic acid binding"/>
    <property type="evidence" value="ECO:0007669"/>
    <property type="project" value="InterPro"/>
</dbReference>
<feature type="region of interest" description="Disordered" evidence="10">
    <location>
        <begin position="315"/>
        <end position="335"/>
    </location>
</feature>
<evidence type="ECO:0000256" key="10">
    <source>
        <dbReference type="SAM" id="MobiDB-lite"/>
    </source>
</evidence>
<feature type="compositionally biased region" description="Polar residues" evidence="10">
    <location>
        <begin position="55"/>
        <end position="74"/>
    </location>
</feature>
<dbReference type="InterPro" id="IPR037431">
    <property type="entry name" value="REX4_DEDDh_dom"/>
</dbReference>
<dbReference type="InterPro" id="IPR013520">
    <property type="entry name" value="Ribonucl_H"/>
</dbReference>
<dbReference type="InterPro" id="IPR047021">
    <property type="entry name" value="REXO1/3/4-like"/>
</dbReference>
<evidence type="ECO:0000256" key="6">
    <source>
        <dbReference type="ARBA" id="ARBA00022801"/>
    </source>
</evidence>
<dbReference type="FunCoup" id="A0A0D1YEQ3">
    <property type="interactions" value="779"/>
</dbReference>
<keyword evidence="7" id="KW-0269">Exonuclease</keyword>
<feature type="region of interest" description="Disordered" evidence="10">
    <location>
        <begin position="23"/>
        <end position="127"/>
    </location>
</feature>
<evidence type="ECO:0000256" key="5">
    <source>
        <dbReference type="ARBA" id="ARBA00022722"/>
    </source>
</evidence>
<comment type="subcellular location">
    <subcellularLocation>
        <location evidence="1">Nucleus</location>
    </subcellularLocation>
</comment>
<keyword evidence="4" id="KW-0698">rRNA processing</keyword>
<dbReference type="EMBL" id="KN847581">
    <property type="protein sequence ID" value="KIV99221.1"/>
    <property type="molecule type" value="Genomic_DNA"/>
</dbReference>
<accession>A0A0D1YEQ3</accession>
<organism evidence="12 13">
    <name type="scientific">Verruconis gallopava</name>
    <dbReference type="NCBI Taxonomy" id="253628"/>
    <lineage>
        <taxon>Eukaryota</taxon>
        <taxon>Fungi</taxon>
        <taxon>Dikarya</taxon>
        <taxon>Ascomycota</taxon>
        <taxon>Pezizomycotina</taxon>
        <taxon>Dothideomycetes</taxon>
        <taxon>Pleosporomycetidae</taxon>
        <taxon>Venturiales</taxon>
        <taxon>Sympoventuriaceae</taxon>
        <taxon>Verruconis</taxon>
    </lineage>
</organism>
<protein>
    <recommendedName>
        <fullName evidence="3">RNA exonuclease 4</fullName>
    </recommendedName>
</protein>
<dbReference type="SMART" id="SM00479">
    <property type="entry name" value="EXOIII"/>
    <property type="match status" value="1"/>
</dbReference>
<dbReference type="SUPFAM" id="SSF53098">
    <property type="entry name" value="Ribonuclease H-like"/>
    <property type="match status" value="1"/>
</dbReference>
<keyword evidence="6" id="KW-0378">Hydrolase</keyword>
<feature type="compositionally biased region" description="Basic and acidic residues" evidence="10">
    <location>
        <begin position="84"/>
        <end position="99"/>
    </location>
</feature>
<dbReference type="GO" id="GO:0000027">
    <property type="term" value="P:ribosomal large subunit assembly"/>
    <property type="evidence" value="ECO:0007669"/>
    <property type="project" value="TreeGrafter"/>
</dbReference>
<feature type="compositionally biased region" description="Basic residues" evidence="10">
    <location>
        <begin position="326"/>
        <end position="335"/>
    </location>
</feature>
<evidence type="ECO:0000256" key="3">
    <source>
        <dbReference type="ARBA" id="ARBA00016937"/>
    </source>
</evidence>
<keyword evidence="8" id="KW-0539">Nucleus</keyword>
<comment type="function">
    <text evidence="9">Exoribonuclease involved in ribosome biosynthesis. Involved in the processing of ITS1, the internal transcribed spacer localized between the 18S and 5.8S rRNAs.</text>
</comment>
<evidence type="ECO:0000256" key="4">
    <source>
        <dbReference type="ARBA" id="ARBA00022552"/>
    </source>
</evidence>
<reference evidence="12 13" key="1">
    <citation type="submission" date="2015-01" db="EMBL/GenBank/DDBJ databases">
        <title>The Genome Sequence of Ochroconis gallopava CBS43764.</title>
        <authorList>
            <consortium name="The Broad Institute Genomics Platform"/>
            <person name="Cuomo C."/>
            <person name="de Hoog S."/>
            <person name="Gorbushina A."/>
            <person name="Stielow B."/>
            <person name="Teixiera M."/>
            <person name="Abouelleil A."/>
            <person name="Chapman S.B."/>
            <person name="Priest M."/>
            <person name="Young S.K."/>
            <person name="Wortman J."/>
            <person name="Nusbaum C."/>
            <person name="Birren B."/>
        </authorList>
    </citation>
    <scope>NUCLEOTIDE SEQUENCE [LARGE SCALE GENOMIC DNA]</scope>
    <source>
        <strain evidence="12 13">CBS 43764</strain>
    </source>
</reference>
<dbReference type="GO" id="GO:0005634">
    <property type="term" value="C:nucleus"/>
    <property type="evidence" value="ECO:0007669"/>
    <property type="project" value="UniProtKB-SubCell"/>
</dbReference>
<evidence type="ECO:0000256" key="7">
    <source>
        <dbReference type="ARBA" id="ARBA00022839"/>
    </source>
</evidence>
<sequence length="335" mass="37106">MQCAMAPMDLSQLSSNWKKLQATLPKKADKGSIALKRKRPDATKEKPSKKRQRLDSATATVHTNKSKDSMNNSHASKRMRHSKSAPDLKERTKDSKDGEQDAEENERPSSAQDVRDKLSESEAQVNEGVSQTAIAGKYIALDCEMVGYGPNPRSDSQVARVSIVNYHGEQIYDSFVLPQVPVTDYRTAITGLTESSLKAGRPFKEVQRDVATFLKGRVLIGHALKGDLDVLMLTHPRRDIRDTSRHAPYRALSAGKTPALRMLCKEVLGLEIQSGHHSSVEDARAAMLLYRKEKDAFEAEYAAKFGRRALLSSAESIVEGRSSGSSKKKKKKGKR</sequence>
<dbReference type="OrthoDB" id="8191639at2759"/>
<dbReference type="InterPro" id="IPR012337">
    <property type="entry name" value="RNaseH-like_sf"/>
</dbReference>
<dbReference type="AlphaFoldDB" id="A0A0D1YEQ3"/>
<evidence type="ECO:0000259" key="11">
    <source>
        <dbReference type="SMART" id="SM00479"/>
    </source>
</evidence>
<name>A0A0D1YEQ3_9PEZI</name>
<dbReference type="PANTHER" id="PTHR12801">
    <property type="entry name" value="RNA EXONUCLEASE REXO1 / RECO3 FAMILY MEMBER-RELATED"/>
    <property type="match status" value="1"/>
</dbReference>
<dbReference type="Proteomes" id="UP000053259">
    <property type="component" value="Unassembled WGS sequence"/>
</dbReference>
<dbReference type="InParanoid" id="A0A0D1YEQ3"/>
<dbReference type="PANTHER" id="PTHR12801:SF45">
    <property type="entry name" value="RNA EXONUCLEASE 4"/>
    <property type="match status" value="1"/>
</dbReference>
<dbReference type="FunFam" id="3.30.420.10:FF:000007">
    <property type="entry name" value="Interferon-stimulated exonuclease gene 20"/>
    <property type="match status" value="1"/>
</dbReference>
<dbReference type="VEuPathDB" id="FungiDB:PV09_09085"/>
<evidence type="ECO:0000256" key="2">
    <source>
        <dbReference type="ARBA" id="ARBA00010489"/>
    </source>
</evidence>
<dbReference type="GO" id="GO:0006364">
    <property type="term" value="P:rRNA processing"/>
    <property type="evidence" value="ECO:0007669"/>
    <property type="project" value="UniProtKB-KW"/>
</dbReference>
<dbReference type="GO" id="GO:0008408">
    <property type="term" value="F:3'-5' exonuclease activity"/>
    <property type="evidence" value="ECO:0007669"/>
    <property type="project" value="InterPro"/>
</dbReference>
<dbReference type="CDD" id="cd06144">
    <property type="entry name" value="REX4_like"/>
    <property type="match status" value="1"/>
</dbReference>